<name>A0A6J4VL22_9DEIN</name>
<feature type="domain" description="DUF2382" evidence="1">
    <location>
        <begin position="90"/>
        <end position="199"/>
    </location>
</feature>
<dbReference type="PANTHER" id="PTHR38463">
    <property type="entry name" value="STRESS RESPONSE PROTEIN YSNF"/>
    <property type="match status" value="1"/>
</dbReference>
<evidence type="ECO:0000313" key="2">
    <source>
        <dbReference type="EMBL" id="CAA9581427.1"/>
    </source>
</evidence>
<dbReference type="PANTHER" id="PTHR38463:SF1">
    <property type="entry name" value="STRESS RESPONSE PROTEIN YSNF"/>
    <property type="match status" value="1"/>
</dbReference>
<dbReference type="EMBL" id="CADCWP010000259">
    <property type="protein sequence ID" value="CAA9581427.1"/>
    <property type="molecule type" value="Genomic_DNA"/>
</dbReference>
<dbReference type="InterPro" id="IPR052967">
    <property type="entry name" value="Stress_Response_Assoc"/>
</dbReference>
<reference evidence="2" key="1">
    <citation type="submission" date="2020-02" db="EMBL/GenBank/DDBJ databases">
        <authorList>
            <person name="Meier V. D."/>
        </authorList>
    </citation>
    <scope>NUCLEOTIDE SEQUENCE</scope>
    <source>
        <strain evidence="2">AVDCRST_MAG86</strain>
    </source>
</reference>
<accession>A0A6J4VL22</accession>
<evidence type="ECO:0000259" key="1">
    <source>
        <dbReference type="Pfam" id="PF09557"/>
    </source>
</evidence>
<sequence length="209" mass="23734">MSETEPVTVVDASGLAFRAVIKPTDDYEGDSQVLLQLEDGAQFLIPKELLVASGERRYNLRLSLAEYAQQAEADLASTVTQKVDDTVTVPVVEETLRVDKRTVERGRVQVNKRVLEREETVDVPLMQEVVEVERTSINRLVDEPTAVRYEGDTTVIPLFKEVLVVTKQLMLVEEVRVTKRRSEHRQPQQVMLRREEVTVERNGSDAEES</sequence>
<dbReference type="Pfam" id="PF09557">
    <property type="entry name" value="DUF2382"/>
    <property type="match status" value="1"/>
</dbReference>
<dbReference type="InterPro" id="IPR019060">
    <property type="entry name" value="DUF2382"/>
</dbReference>
<organism evidence="2">
    <name type="scientific">uncultured Truepera sp</name>
    <dbReference type="NCBI Taxonomy" id="543023"/>
    <lineage>
        <taxon>Bacteria</taxon>
        <taxon>Thermotogati</taxon>
        <taxon>Deinococcota</taxon>
        <taxon>Deinococci</taxon>
        <taxon>Trueperales</taxon>
        <taxon>Trueperaceae</taxon>
        <taxon>Truepera</taxon>
        <taxon>environmental samples</taxon>
    </lineage>
</organism>
<gene>
    <name evidence="2" type="ORF">AVDCRST_MAG86-2824</name>
</gene>
<dbReference type="AlphaFoldDB" id="A0A6J4VL22"/>
<protein>
    <recommendedName>
        <fullName evidence="1">DUF2382 domain-containing protein</fullName>
    </recommendedName>
</protein>
<proteinExistence type="predicted"/>